<evidence type="ECO:0000259" key="2">
    <source>
        <dbReference type="Pfam" id="PF00535"/>
    </source>
</evidence>
<dbReference type="Pfam" id="PF13641">
    <property type="entry name" value="Glyco_tranf_2_3"/>
    <property type="match status" value="1"/>
</dbReference>
<proteinExistence type="predicted"/>
<keyword evidence="4" id="KW-1185">Reference proteome</keyword>
<dbReference type="OrthoDB" id="9800276at2"/>
<dbReference type="CDD" id="cd04186">
    <property type="entry name" value="GT_2_like_c"/>
    <property type="match status" value="1"/>
</dbReference>
<dbReference type="RefSeq" id="WP_088254038.1">
    <property type="nucleotide sequence ID" value="NZ_NIDE01000004.1"/>
</dbReference>
<organism evidence="3 4">
    <name type="scientific">Fimbriiglobus ruber</name>
    <dbReference type="NCBI Taxonomy" id="1908690"/>
    <lineage>
        <taxon>Bacteria</taxon>
        <taxon>Pseudomonadati</taxon>
        <taxon>Planctomycetota</taxon>
        <taxon>Planctomycetia</taxon>
        <taxon>Gemmatales</taxon>
        <taxon>Gemmataceae</taxon>
        <taxon>Fimbriiglobus</taxon>
    </lineage>
</organism>
<dbReference type="Proteomes" id="UP000214646">
    <property type="component" value="Unassembled WGS sequence"/>
</dbReference>
<dbReference type="SUPFAM" id="SSF53448">
    <property type="entry name" value="Nucleotide-diphospho-sugar transferases"/>
    <property type="match status" value="2"/>
</dbReference>
<evidence type="ECO:0000313" key="3">
    <source>
        <dbReference type="EMBL" id="OWK43145.1"/>
    </source>
</evidence>
<keyword evidence="3" id="KW-0808">Transferase</keyword>
<feature type="domain" description="Glycosyltransferase 2-like" evidence="2">
    <location>
        <begin position="143"/>
        <end position="249"/>
    </location>
</feature>
<comment type="caution">
    <text evidence="3">The sequence shown here is derived from an EMBL/GenBank/DDBJ whole genome shotgun (WGS) entry which is preliminary data.</text>
</comment>
<dbReference type="EMBL" id="NIDE01000004">
    <property type="protein sequence ID" value="OWK43145.1"/>
    <property type="molecule type" value="Genomic_DNA"/>
</dbReference>
<keyword evidence="1" id="KW-0175">Coiled coil</keyword>
<reference evidence="4" key="1">
    <citation type="submission" date="2017-06" db="EMBL/GenBank/DDBJ databases">
        <title>Genome analysis of Fimbriiglobus ruber SP5, the first member of the order Planctomycetales with confirmed chitinolytic capability.</title>
        <authorList>
            <person name="Ravin N.V."/>
            <person name="Rakitin A.L."/>
            <person name="Ivanova A.A."/>
            <person name="Beletsky A.V."/>
            <person name="Kulichevskaya I.S."/>
            <person name="Mardanov A.V."/>
            <person name="Dedysh S.N."/>
        </authorList>
    </citation>
    <scope>NUCLEOTIDE SEQUENCE [LARGE SCALE GENOMIC DNA]</scope>
    <source>
        <strain evidence="4">SP5</strain>
    </source>
</reference>
<dbReference type="CDD" id="cd04184">
    <property type="entry name" value="GT2_RfbC_Mx_like"/>
    <property type="match status" value="1"/>
</dbReference>
<dbReference type="PANTHER" id="PTHR43179">
    <property type="entry name" value="RHAMNOSYLTRANSFERASE WBBL"/>
    <property type="match status" value="1"/>
</dbReference>
<dbReference type="InterPro" id="IPR001173">
    <property type="entry name" value="Glyco_trans_2-like"/>
</dbReference>
<accession>A0A225E387</accession>
<dbReference type="AlphaFoldDB" id="A0A225E387"/>
<dbReference type="Gene3D" id="3.90.550.10">
    <property type="entry name" value="Spore Coat Polysaccharide Biosynthesis Protein SpsA, Chain A"/>
    <property type="match status" value="2"/>
</dbReference>
<dbReference type="GO" id="GO:0016757">
    <property type="term" value="F:glycosyltransferase activity"/>
    <property type="evidence" value="ECO:0007669"/>
    <property type="project" value="UniProtKB-KW"/>
</dbReference>
<sequence>MASDQSVDTTRELDVARRRIEQLEAALMRRTELLEQKQAELANIRASRAFKLVSGVQKVFNRFFPIHTRRRAFVRAGIRSVSSAAKWALDARAARNGPTPQERYLTEAAPPAEYRRWVNRFEPKAADLVRQRAHTFPRGPKISVVVPVYNPPESFLDAMIQSVLVQTYSNWELCLADASTAPHVRPVLEKYAAHDPRVRVKFLSENLGIVGNSNAALDIATGDYVSFLDHDDLLAPFALYEVAVSLDATLDADFLYSDEDKLDQTGERVEPNFKPDWSPETIRSRNYVCHLLTLKTALAREVGGFRPGFDGAQDYDLVLRASERAARIVHIPQVLYHWRMHAQSTASNKGSKSYAFENGRRALAEHLARIGVDASVHDGPTLGTYQVVYHLRTQPLVSVVIPNKDHPEMLARCVDALAKSSYANYELIVVENGSQRAETFAYYRELEKQPHVRVVEWTKPFNYAAVNNFAASRATGELILFLNNDIEAISPDWLESLVKIAAQPGVGAVGAKLYYADDTIQHAGIVVGMGGVAGHSHLNFPRQAAGHMQRLTYTQNVAAVTGACLLMPKRVFDEVGGFDEGFVLAFNDVDLCLQVLAKGYRVVWTPDAELYHLESKTRGPEDTDEKQKRFKREYDLFHLKWGAFLRAGDPYYSPHFRLDRPDFALKAA</sequence>
<gene>
    <name evidence="3" type="ORF">FRUB_02744</name>
</gene>
<dbReference type="PANTHER" id="PTHR43179:SF7">
    <property type="entry name" value="RHAMNOSYLTRANSFERASE WBBL"/>
    <property type="match status" value="1"/>
</dbReference>
<evidence type="ECO:0000313" key="4">
    <source>
        <dbReference type="Proteomes" id="UP000214646"/>
    </source>
</evidence>
<evidence type="ECO:0000256" key="1">
    <source>
        <dbReference type="SAM" id="Coils"/>
    </source>
</evidence>
<name>A0A225E387_9BACT</name>
<dbReference type="InterPro" id="IPR029044">
    <property type="entry name" value="Nucleotide-diphossugar_trans"/>
</dbReference>
<dbReference type="Pfam" id="PF00535">
    <property type="entry name" value="Glycos_transf_2"/>
    <property type="match status" value="1"/>
</dbReference>
<protein>
    <submittedName>
        <fullName evidence="3">Glycosyl transferase, group 2 family protein</fullName>
    </submittedName>
</protein>
<feature type="coiled-coil region" evidence="1">
    <location>
        <begin position="6"/>
        <end position="40"/>
    </location>
</feature>